<protein>
    <submittedName>
        <fullName evidence="1">Uncharacterized protein</fullName>
    </submittedName>
</protein>
<organism evidence="1 2">
    <name type="scientific">Pluteus cervinus</name>
    <dbReference type="NCBI Taxonomy" id="181527"/>
    <lineage>
        <taxon>Eukaryota</taxon>
        <taxon>Fungi</taxon>
        <taxon>Dikarya</taxon>
        <taxon>Basidiomycota</taxon>
        <taxon>Agaricomycotina</taxon>
        <taxon>Agaricomycetes</taxon>
        <taxon>Agaricomycetidae</taxon>
        <taxon>Agaricales</taxon>
        <taxon>Pluteineae</taxon>
        <taxon>Pluteaceae</taxon>
        <taxon>Pluteus</taxon>
    </lineage>
</organism>
<evidence type="ECO:0000313" key="1">
    <source>
        <dbReference type="EMBL" id="TFK58433.1"/>
    </source>
</evidence>
<keyword evidence="2" id="KW-1185">Reference proteome</keyword>
<sequence>MTLVADILEATDEDFQLESELHWERNERKGSAATDIVTTAEVEQEVRERLAAERKAGKVRRLGPSAQQAELVTKPTHDGEEELNSTDLLCEGVNASAAGEAAEELRPTKGSSAPKVASKEAKPDD</sequence>
<proteinExistence type="predicted"/>
<feature type="non-terminal residue" evidence="1">
    <location>
        <position position="125"/>
    </location>
</feature>
<dbReference type="EMBL" id="ML209370">
    <property type="protein sequence ID" value="TFK58433.1"/>
    <property type="molecule type" value="Genomic_DNA"/>
</dbReference>
<evidence type="ECO:0000313" key="2">
    <source>
        <dbReference type="Proteomes" id="UP000308600"/>
    </source>
</evidence>
<dbReference type="Proteomes" id="UP000308600">
    <property type="component" value="Unassembled WGS sequence"/>
</dbReference>
<accession>A0ACD2ZY00</accession>
<gene>
    <name evidence="1" type="ORF">BDN72DRAFT_913321</name>
</gene>
<name>A0ACD2ZY00_9AGAR</name>
<reference evidence="1 2" key="1">
    <citation type="journal article" date="2019" name="Nat. Ecol. Evol.">
        <title>Megaphylogeny resolves global patterns of mushroom evolution.</title>
        <authorList>
            <person name="Varga T."/>
            <person name="Krizsan K."/>
            <person name="Foldi C."/>
            <person name="Dima B."/>
            <person name="Sanchez-Garcia M."/>
            <person name="Sanchez-Ramirez S."/>
            <person name="Szollosi G.J."/>
            <person name="Szarkandi J.G."/>
            <person name="Papp V."/>
            <person name="Albert L."/>
            <person name="Andreopoulos W."/>
            <person name="Angelini C."/>
            <person name="Antonin V."/>
            <person name="Barry K.W."/>
            <person name="Bougher N.L."/>
            <person name="Buchanan P."/>
            <person name="Buyck B."/>
            <person name="Bense V."/>
            <person name="Catcheside P."/>
            <person name="Chovatia M."/>
            <person name="Cooper J."/>
            <person name="Damon W."/>
            <person name="Desjardin D."/>
            <person name="Finy P."/>
            <person name="Geml J."/>
            <person name="Haridas S."/>
            <person name="Hughes K."/>
            <person name="Justo A."/>
            <person name="Karasinski D."/>
            <person name="Kautmanova I."/>
            <person name="Kiss B."/>
            <person name="Kocsube S."/>
            <person name="Kotiranta H."/>
            <person name="LaButti K.M."/>
            <person name="Lechner B.E."/>
            <person name="Liimatainen K."/>
            <person name="Lipzen A."/>
            <person name="Lukacs Z."/>
            <person name="Mihaltcheva S."/>
            <person name="Morgado L.N."/>
            <person name="Niskanen T."/>
            <person name="Noordeloos M.E."/>
            <person name="Ohm R.A."/>
            <person name="Ortiz-Santana B."/>
            <person name="Ovrebo C."/>
            <person name="Racz N."/>
            <person name="Riley R."/>
            <person name="Savchenko A."/>
            <person name="Shiryaev A."/>
            <person name="Soop K."/>
            <person name="Spirin V."/>
            <person name="Szebenyi C."/>
            <person name="Tomsovsky M."/>
            <person name="Tulloss R.E."/>
            <person name="Uehling J."/>
            <person name="Grigoriev I.V."/>
            <person name="Vagvolgyi C."/>
            <person name="Papp T."/>
            <person name="Martin F.M."/>
            <person name="Miettinen O."/>
            <person name="Hibbett D.S."/>
            <person name="Nagy L.G."/>
        </authorList>
    </citation>
    <scope>NUCLEOTIDE SEQUENCE [LARGE SCALE GENOMIC DNA]</scope>
    <source>
        <strain evidence="1 2">NL-1719</strain>
    </source>
</reference>